<protein>
    <submittedName>
        <fullName evidence="1">YdcF family protein</fullName>
    </submittedName>
</protein>
<dbReference type="Proteomes" id="UP001163223">
    <property type="component" value="Chromosome"/>
</dbReference>
<organism evidence="1 2">
    <name type="scientific">Antarcticirhabdus aurantiaca</name>
    <dbReference type="NCBI Taxonomy" id="2606717"/>
    <lineage>
        <taxon>Bacteria</taxon>
        <taxon>Pseudomonadati</taxon>
        <taxon>Pseudomonadota</taxon>
        <taxon>Alphaproteobacteria</taxon>
        <taxon>Hyphomicrobiales</taxon>
        <taxon>Aurantimonadaceae</taxon>
        <taxon>Antarcticirhabdus</taxon>
    </lineage>
</organism>
<dbReference type="EMBL" id="CP113520">
    <property type="protein sequence ID" value="WAJ29862.1"/>
    <property type="molecule type" value="Genomic_DNA"/>
</dbReference>
<sequence length="244" mass="26211">MDGWHEAPPAGATRRPASGNRRAAWPGRLLAAARRLALVTAALAILGAGFLFGGFLRFAEEVAHFSQPTPPAVSRADGIVVLTGGALRLDAAFDLLKQGLADRLLISGVNPGTSVDTLAHLTRTPREWFDCCVDVDYAALNTIGNAEMAARWAASRGFDELILVTSDYHMPRSLWEFERLGTVRSLTPFAVTRPDLWSEREGPSSTGLRVLVTEYAKLVLARLRSATGIVPDPARAVSVAQLAP</sequence>
<reference evidence="1" key="1">
    <citation type="submission" date="2022-11" db="EMBL/GenBank/DDBJ databases">
        <title>beta-Carotene-producing bacterium, Jeongeuplla avenae sp. nov., alleviates the salt stress of Arabidopsis seedlings.</title>
        <authorList>
            <person name="Jiang L."/>
            <person name="Lee J."/>
        </authorList>
    </citation>
    <scope>NUCLEOTIDE SEQUENCE</scope>
    <source>
        <strain evidence="1">DY_R2A_6</strain>
    </source>
</reference>
<evidence type="ECO:0000313" key="2">
    <source>
        <dbReference type="Proteomes" id="UP001163223"/>
    </source>
</evidence>
<accession>A0ACD4NTA5</accession>
<keyword evidence="2" id="KW-1185">Reference proteome</keyword>
<name>A0ACD4NTA5_9HYPH</name>
<evidence type="ECO:0000313" key="1">
    <source>
        <dbReference type="EMBL" id="WAJ29862.1"/>
    </source>
</evidence>
<proteinExistence type="predicted"/>
<gene>
    <name evidence="1" type="ORF">OXU80_06475</name>
</gene>